<comment type="cofactor">
    <cofactor evidence="1">
        <name>Zn(2+)</name>
        <dbReference type="ChEBI" id="CHEBI:29105"/>
    </cofactor>
</comment>
<organism evidence="13 14">
    <name type="scientific">Candidatus Taylorbacteria bacterium RIFCSPHIGHO2_12_FULL_45_16</name>
    <dbReference type="NCBI Taxonomy" id="1802315"/>
    <lineage>
        <taxon>Bacteria</taxon>
        <taxon>Candidatus Tayloriibacteriota</taxon>
    </lineage>
</organism>
<name>A0A1G2N1I5_9BACT</name>
<dbReference type="InterPro" id="IPR004387">
    <property type="entry name" value="Pept_M50_Zn"/>
</dbReference>
<keyword evidence="7" id="KW-0862">Zinc</keyword>
<feature type="transmembrane region" description="Helical" evidence="11">
    <location>
        <begin position="287"/>
        <end position="307"/>
    </location>
</feature>
<evidence type="ECO:0000313" key="13">
    <source>
        <dbReference type="EMBL" id="OHA29192.1"/>
    </source>
</evidence>
<dbReference type="Proteomes" id="UP000178089">
    <property type="component" value="Unassembled WGS sequence"/>
</dbReference>
<feature type="transmembrane region" description="Helical" evidence="11">
    <location>
        <begin position="95"/>
        <end position="113"/>
    </location>
</feature>
<comment type="caution">
    <text evidence="13">The sequence shown here is derived from an EMBL/GenBank/DDBJ whole genome shotgun (WGS) entry which is preliminary data.</text>
</comment>
<accession>A0A1G2N1I5</accession>
<dbReference type="PANTHER" id="PTHR42837">
    <property type="entry name" value="REGULATOR OF SIGMA-E PROTEASE RSEP"/>
    <property type="match status" value="1"/>
</dbReference>
<keyword evidence="8 11" id="KW-1133">Transmembrane helix</keyword>
<evidence type="ECO:0000256" key="8">
    <source>
        <dbReference type="ARBA" id="ARBA00022989"/>
    </source>
</evidence>
<dbReference type="InterPro" id="IPR036034">
    <property type="entry name" value="PDZ_sf"/>
</dbReference>
<feature type="transmembrane region" description="Helical" evidence="11">
    <location>
        <begin position="337"/>
        <end position="355"/>
    </location>
</feature>
<keyword evidence="9" id="KW-0482">Metalloprotease</keyword>
<dbReference type="AlphaFoldDB" id="A0A1G2N1I5"/>
<evidence type="ECO:0000313" key="14">
    <source>
        <dbReference type="Proteomes" id="UP000178089"/>
    </source>
</evidence>
<evidence type="ECO:0000256" key="5">
    <source>
        <dbReference type="ARBA" id="ARBA00022692"/>
    </source>
</evidence>
<comment type="similarity">
    <text evidence="3">Belongs to the peptidase M50B family.</text>
</comment>
<dbReference type="PANTHER" id="PTHR42837:SF2">
    <property type="entry name" value="MEMBRANE METALLOPROTEASE ARASP2, CHLOROPLASTIC-RELATED"/>
    <property type="match status" value="1"/>
</dbReference>
<proteinExistence type="inferred from homology"/>
<evidence type="ECO:0000256" key="11">
    <source>
        <dbReference type="SAM" id="Phobius"/>
    </source>
</evidence>
<keyword evidence="4" id="KW-0645">Protease</keyword>
<gene>
    <name evidence="13" type="ORF">A3F51_01095</name>
</gene>
<evidence type="ECO:0000259" key="12">
    <source>
        <dbReference type="Pfam" id="PF02163"/>
    </source>
</evidence>
<dbReference type="STRING" id="1802315.A3F51_01095"/>
<evidence type="ECO:0000256" key="9">
    <source>
        <dbReference type="ARBA" id="ARBA00023049"/>
    </source>
</evidence>
<evidence type="ECO:0000256" key="2">
    <source>
        <dbReference type="ARBA" id="ARBA00004141"/>
    </source>
</evidence>
<keyword evidence="6" id="KW-0378">Hydrolase</keyword>
<evidence type="ECO:0000256" key="3">
    <source>
        <dbReference type="ARBA" id="ARBA00007931"/>
    </source>
</evidence>
<dbReference type="CDD" id="cd06163">
    <property type="entry name" value="S2P-M50_PDZ_RseP-like"/>
    <property type="match status" value="1"/>
</dbReference>
<feature type="domain" description="Peptidase M50" evidence="12">
    <location>
        <begin position="7"/>
        <end position="349"/>
    </location>
</feature>
<dbReference type="InterPro" id="IPR008915">
    <property type="entry name" value="Peptidase_M50"/>
</dbReference>
<keyword evidence="5 11" id="KW-0812">Transmembrane</keyword>
<evidence type="ECO:0000256" key="7">
    <source>
        <dbReference type="ARBA" id="ARBA00022833"/>
    </source>
</evidence>
<keyword evidence="10 11" id="KW-0472">Membrane</keyword>
<dbReference type="Gene3D" id="2.30.42.10">
    <property type="match status" value="1"/>
</dbReference>
<evidence type="ECO:0000256" key="6">
    <source>
        <dbReference type="ARBA" id="ARBA00022801"/>
    </source>
</evidence>
<feature type="transmembrane region" description="Helical" evidence="11">
    <location>
        <begin position="6"/>
        <end position="25"/>
    </location>
</feature>
<evidence type="ECO:0000256" key="4">
    <source>
        <dbReference type="ARBA" id="ARBA00022670"/>
    </source>
</evidence>
<evidence type="ECO:0000256" key="1">
    <source>
        <dbReference type="ARBA" id="ARBA00001947"/>
    </source>
</evidence>
<protein>
    <recommendedName>
        <fullName evidence="12">Peptidase M50 domain-containing protein</fullName>
    </recommendedName>
</protein>
<dbReference type="GO" id="GO:0004222">
    <property type="term" value="F:metalloendopeptidase activity"/>
    <property type="evidence" value="ECO:0007669"/>
    <property type="project" value="InterPro"/>
</dbReference>
<evidence type="ECO:0000256" key="10">
    <source>
        <dbReference type="ARBA" id="ARBA00023136"/>
    </source>
</evidence>
<reference evidence="13 14" key="1">
    <citation type="journal article" date="2016" name="Nat. Commun.">
        <title>Thousands of microbial genomes shed light on interconnected biogeochemical processes in an aquifer system.</title>
        <authorList>
            <person name="Anantharaman K."/>
            <person name="Brown C.T."/>
            <person name="Hug L.A."/>
            <person name="Sharon I."/>
            <person name="Castelle C.J."/>
            <person name="Probst A.J."/>
            <person name="Thomas B.C."/>
            <person name="Singh A."/>
            <person name="Wilkins M.J."/>
            <person name="Karaoz U."/>
            <person name="Brodie E.L."/>
            <person name="Williams K.H."/>
            <person name="Hubbard S.S."/>
            <person name="Banfield J.F."/>
        </authorList>
    </citation>
    <scope>NUCLEOTIDE SEQUENCE [LARGE SCALE GENOMIC DNA]</scope>
</reference>
<dbReference type="Pfam" id="PF02163">
    <property type="entry name" value="Peptidase_M50"/>
    <property type="match status" value="1"/>
</dbReference>
<sequence length="363" mass="39763">MLTALIFIIVLAILIFVHELGHFLAARASGIRVDAFKIGFGPRIIQWKRRETEYGVNLIPFGGYVKIHGENPDEEAISGDDSARSFVNKPRWKQVIVLVAGVAFNFLFAWLLYSSAFLFGVTATTDSFEKYTDRFVNERVMITYVEKNSPAEKAGLKTGDVLGVEAGPDPIGKIQQKINESETKPVSLLIKKPLPGGFETVEVMPVTGLVEGKFAIGIGMQNVGELRLPLFTAVWEGLHYTAVMVRETSVGLYTFVANIFQGTANFSDVAGPIGIAGIVGNAAELGFIYLIMITALISINLGVINLIPFPALDGGRTLFVLIEGVIRRRIPMKFTNTVNAVGFALLMLLMVVVTYKDVVKLFR</sequence>
<dbReference type="GO" id="GO:0006508">
    <property type="term" value="P:proteolysis"/>
    <property type="evidence" value="ECO:0007669"/>
    <property type="project" value="UniProtKB-KW"/>
</dbReference>
<dbReference type="EMBL" id="MHRT01000005">
    <property type="protein sequence ID" value="OHA29192.1"/>
    <property type="molecule type" value="Genomic_DNA"/>
</dbReference>
<dbReference type="GO" id="GO:0016020">
    <property type="term" value="C:membrane"/>
    <property type="evidence" value="ECO:0007669"/>
    <property type="project" value="UniProtKB-SubCell"/>
</dbReference>
<dbReference type="SUPFAM" id="SSF50156">
    <property type="entry name" value="PDZ domain-like"/>
    <property type="match status" value="1"/>
</dbReference>
<comment type="subcellular location">
    <subcellularLocation>
        <location evidence="2">Membrane</location>
        <topology evidence="2">Multi-pass membrane protein</topology>
    </subcellularLocation>
</comment>